<sequence length="443" mass="49848">MSKVSFEWNQQNSFVTVDEVNTYKAEVASLHKVLHNKTGAGNEFLGWLDWYERDHVEELQKIEKAAKDIQGHSEVLVVIGVGGSYIGARAVIETLQHTFYNELPNSKRKTPRIFFVGNHVSSTYLSDLIDIIEDFEVSINVISKSGTTTEPAIAFRVLKDWMEKKYGKAEAARRIFVTTDKEKGALKTLALKENYETFVVPDDVGGRYSVLTAVGLLPISVAGINIQELIDGAVVATKDLRNPTLLENDSYQYAVLRNILNKRGKSIELLAYYEPNLNYFAEWWKQLFGESEGKDGKGIFPASVGFSTDLHSLGQYIQDGHRHLFETALYVEKPRHDIIVNINEHDLDELNYLAGQPMSYINQKVLEGTTLAHTAGNVPNLKVTIPALTAYHVGYLIYFFMKSCAMSGYLLGVNPFDQPGVEEYKKNMFALLGKPGYENRLKN</sequence>
<keyword evidence="3 8" id="KW-0312">Gluconeogenesis</keyword>
<evidence type="ECO:0000313" key="11">
    <source>
        <dbReference type="Proteomes" id="UP000094296"/>
    </source>
</evidence>
<dbReference type="CDD" id="cd05016">
    <property type="entry name" value="SIS_PGI_2"/>
    <property type="match status" value="1"/>
</dbReference>
<proteinExistence type="inferred from homology"/>
<feature type="active site" evidence="8">
    <location>
        <position position="425"/>
    </location>
</feature>
<dbReference type="NCBIfam" id="NF010697">
    <property type="entry name" value="PRK14097.1"/>
    <property type="match status" value="1"/>
</dbReference>
<name>A0A1E5FZU8_9FIRM</name>
<dbReference type="PROSITE" id="PS00765">
    <property type="entry name" value="P_GLUCOSE_ISOMERASE_1"/>
    <property type="match status" value="1"/>
</dbReference>
<dbReference type="GO" id="GO:0004347">
    <property type="term" value="F:glucose-6-phosphate isomerase activity"/>
    <property type="evidence" value="ECO:0007669"/>
    <property type="project" value="UniProtKB-UniRule"/>
</dbReference>
<gene>
    <name evidence="8" type="primary">pgi</name>
    <name evidence="10" type="ORF">BHF68_10260</name>
</gene>
<dbReference type="RefSeq" id="WP_069644028.1">
    <property type="nucleotide sequence ID" value="NZ_MIJE01000033.1"/>
</dbReference>
<keyword evidence="4 8" id="KW-0963">Cytoplasm</keyword>
<keyword evidence="5 8" id="KW-0324">Glycolysis</keyword>
<dbReference type="Proteomes" id="UP000094296">
    <property type="component" value="Unassembled WGS sequence"/>
</dbReference>
<dbReference type="GO" id="GO:0006094">
    <property type="term" value="P:gluconeogenesis"/>
    <property type="evidence" value="ECO:0007669"/>
    <property type="project" value="UniProtKB-UniRule"/>
</dbReference>
<dbReference type="InterPro" id="IPR001672">
    <property type="entry name" value="G6P_Isomerase"/>
</dbReference>
<dbReference type="GO" id="GO:0097367">
    <property type="term" value="F:carbohydrate derivative binding"/>
    <property type="evidence" value="ECO:0007669"/>
    <property type="project" value="InterPro"/>
</dbReference>
<dbReference type="EC" id="5.3.1.9" evidence="8"/>
<dbReference type="HAMAP" id="MF_00473">
    <property type="entry name" value="G6P_isomerase"/>
    <property type="match status" value="1"/>
</dbReference>
<feature type="active site" description="Proton donor" evidence="8">
    <location>
        <position position="290"/>
    </location>
</feature>
<dbReference type="PANTHER" id="PTHR11469">
    <property type="entry name" value="GLUCOSE-6-PHOSPHATE ISOMERASE"/>
    <property type="match status" value="1"/>
</dbReference>
<dbReference type="STRING" id="766136.BHF68_10260"/>
<comment type="catalytic activity">
    <reaction evidence="7 8 9">
        <text>alpha-D-glucose 6-phosphate = beta-D-fructose 6-phosphate</text>
        <dbReference type="Rhea" id="RHEA:11816"/>
        <dbReference type="ChEBI" id="CHEBI:57634"/>
        <dbReference type="ChEBI" id="CHEBI:58225"/>
        <dbReference type="EC" id="5.3.1.9"/>
    </reaction>
</comment>
<dbReference type="PRINTS" id="PR00662">
    <property type="entry name" value="G6PISOMERASE"/>
</dbReference>
<accession>A0A1E5FZU8</accession>
<dbReference type="PROSITE" id="PS00174">
    <property type="entry name" value="P_GLUCOSE_ISOMERASE_2"/>
    <property type="match status" value="1"/>
</dbReference>
<dbReference type="Gene3D" id="3.40.50.10490">
    <property type="entry name" value="Glucose-6-phosphate isomerase like protein, domain 1"/>
    <property type="match status" value="2"/>
</dbReference>
<comment type="pathway">
    <text evidence="1 8 9">Carbohydrate degradation; glycolysis; D-glyceraldehyde 3-phosphate and glycerone phosphate from D-glucose: step 2/4.</text>
</comment>
<dbReference type="CDD" id="cd05015">
    <property type="entry name" value="SIS_PGI_1"/>
    <property type="match status" value="1"/>
</dbReference>
<dbReference type="UniPathway" id="UPA00109">
    <property type="reaction ID" value="UER00181"/>
</dbReference>
<evidence type="ECO:0000256" key="3">
    <source>
        <dbReference type="ARBA" id="ARBA00022432"/>
    </source>
</evidence>
<dbReference type="OrthoDB" id="140919at2"/>
<dbReference type="EMBL" id="MIJE01000033">
    <property type="protein sequence ID" value="OEF96107.1"/>
    <property type="molecule type" value="Genomic_DNA"/>
</dbReference>
<dbReference type="UniPathway" id="UPA00138"/>
<evidence type="ECO:0000256" key="5">
    <source>
        <dbReference type="ARBA" id="ARBA00023152"/>
    </source>
</evidence>
<evidence type="ECO:0000256" key="4">
    <source>
        <dbReference type="ARBA" id="ARBA00022490"/>
    </source>
</evidence>
<dbReference type="FunFam" id="3.40.50.10490:FF:000016">
    <property type="entry name" value="Glucose-6-phosphate isomerase"/>
    <property type="match status" value="1"/>
</dbReference>
<dbReference type="GO" id="GO:0005829">
    <property type="term" value="C:cytosol"/>
    <property type="evidence" value="ECO:0007669"/>
    <property type="project" value="TreeGrafter"/>
</dbReference>
<evidence type="ECO:0000256" key="2">
    <source>
        <dbReference type="ARBA" id="ARBA00006604"/>
    </source>
</evidence>
<dbReference type="InterPro" id="IPR018189">
    <property type="entry name" value="Phosphoglucose_isomerase_CS"/>
</dbReference>
<dbReference type="Pfam" id="PF00342">
    <property type="entry name" value="PGI"/>
    <property type="match status" value="1"/>
</dbReference>
<comment type="caution">
    <text evidence="10">The sequence shown here is derived from an EMBL/GenBank/DDBJ whole genome shotgun (WGS) entry which is preliminary data.</text>
</comment>
<comment type="subcellular location">
    <subcellularLocation>
        <location evidence="8">Cytoplasm</location>
    </subcellularLocation>
</comment>
<comment type="function">
    <text evidence="8">Catalyzes the reversible isomerization of glucose-6-phosphate to fructose-6-phosphate.</text>
</comment>
<evidence type="ECO:0000256" key="7">
    <source>
        <dbReference type="ARBA" id="ARBA00029321"/>
    </source>
</evidence>
<comment type="pathway">
    <text evidence="8">Carbohydrate biosynthesis; gluconeogenesis.</text>
</comment>
<dbReference type="SUPFAM" id="SSF53697">
    <property type="entry name" value="SIS domain"/>
    <property type="match status" value="1"/>
</dbReference>
<dbReference type="AlphaFoldDB" id="A0A1E5FZU8"/>
<dbReference type="GO" id="GO:0051156">
    <property type="term" value="P:glucose 6-phosphate metabolic process"/>
    <property type="evidence" value="ECO:0007669"/>
    <property type="project" value="TreeGrafter"/>
</dbReference>
<dbReference type="InterPro" id="IPR035476">
    <property type="entry name" value="SIS_PGI_1"/>
</dbReference>
<keyword evidence="6 8" id="KW-0413">Isomerase</keyword>
<evidence type="ECO:0000256" key="1">
    <source>
        <dbReference type="ARBA" id="ARBA00004926"/>
    </source>
</evidence>
<comment type="similarity">
    <text evidence="2 8 9">Belongs to the GPI family.</text>
</comment>
<evidence type="ECO:0000256" key="8">
    <source>
        <dbReference type="HAMAP-Rule" id="MF_00473"/>
    </source>
</evidence>
<dbReference type="GO" id="GO:0048029">
    <property type="term" value="F:monosaccharide binding"/>
    <property type="evidence" value="ECO:0007669"/>
    <property type="project" value="TreeGrafter"/>
</dbReference>
<dbReference type="InterPro" id="IPR046348">
    <property type="entry name" value="SIS_dom_sf"/>
</dbReference>
<dbReference type="InterPro" id="IPR035482">
    <property type="entry name" value="SIS_PGI_2"/>
</dbReference>
<protein>
    <recommendedName>
        <fullName evidence="8">Glucose-6-phosphate isomerase</fullName>
        <shortName evidence="8">GPI</shortName>
        <ecNumber evidence="8">5.3.1.9</ecNumber>
    </recommendedName>
    <alternativeName>
        <fullName evidence="8">Phosphoglucose isomerase</fullName>
        <shortName evidence="8">PGI</shortName>
    </alternativeName>
    <alternativeName>
        <fullName evidence="8">Phosphohexose isomerase</fullName>
        <shortName evidence="8">PHI</shortName>
    </alternativeName>
</protein>
<organism evidence="10 11">
    <name type="scientific">Desulfuribacillus alkaliarsenatis</name>
    <dbReference type="NCBI Taxonomy" id="766136"/>
    <lineage>
        <taxon>Bacteria</taxon>
        <taxon>Bacillati</taxon>
        <taxon>Bacillota</taxon>
        <taxon>Desulfuribacillia</taxon>
        <taxon>Desulfuribacillales</taxon>
        <taxon>Desulfuribacillaceae</taxon>
        <taxon>Desulfuribacillus</taxon>
    </lineage>
</organism>
<evidence type="ECO:0000256" key="6">
    <source>
        <dbReference type="ARBA" id="ARBA00023235"/>
    </source>
</evidence>
<dbReference type="GO" id="GO:0006096">
    <property type="term" value="P:glycolytic process"/>
    <property type="evidence" value="ECO:0007669"/>
    <property type="project" value="UniProtKB-UniRule"/>
</dbReference>
<dbReference type="FunFam" id="3.40.50.10490:FF:000015">
    <property type="entry name" value="Glucose-6-phosphate isomerase"/>
    <property type="match status" value="1"/>
</dbReference>
<keyword evidence="11" id="KW-1185">Reference proteome</keyword>
<reference evidence="10 11" key="1">
    <citation type="submission" date="2016-09" db="EMBL/GenBank/DDBJ databases">
        <title>Draft genome sequence for the type strain of Desulfuribacillus alkaliarsenatis AHT28, an obligately anaerobic, sulfidogenic bacterium isolated from Russian soda lake sediments.</title>
        <authorList>
            <person name="Abin C.A."/>
            <person name="Hollibaugh J.T."/>
        </authorList>
    </citation>
    <scope>NUCLEOTIDE SEQUENCE [LARGE SCALE GENOMIC DNA]</scope>
    <source>
        <strain evidence="10 11">AHT28</strain>
    </source>
</reference>
<dbReference type="PANTHER" id="PTHR11469:SF1">
    <property type="entry name" value="GLUCOSE-6-PHOSPHATE ISOMERASE"/>
    <property type="match status" value="1"/>
</dbReference>
<dbReference type="PROSITE" id="PS51463">
    <property type="entry name" value="P_GLUCOSE_ISOMERASE_3"/>
    <property type="match status" value="1"/>
</dbReference>
<evidence type="ECO:0000313" key="10">
    <source>
        <dbReference type="EMBL" id="OEF96107.1"/>
    </source>
</evidence>
<evidence type="ECO:0000256" key="9">
    <source>
        <dbReference type="RuleBase" id="RU000612"/>
    </source>
</evidence>
<comment type="caution">
    <text evidence="8">Lacks conserved residue(s) required for the propagation of feature annotation.</text>
</comment>